<dbReference type="EMBL" id="ML732455">
    <property type="protein sequence ID" value="KAB8067705.1"/>
    <property type="molecule type" value="Genomic_DNA"/>
</dbReference>
<dbReference type="AlphaFoldDB" id="A0A5N5WIS1"/>
<proteinExistence type="predicted"/>
<feature type="compositionally biased region" description="Basic and acidic residues" evidence="1">
    <location>
        <begin position="309"/>
        <end position="319"/>
    </location>
</feature>
<feature type="compositionally biased region" description="Basic and acidic residues" evidence="1">
    <location>
        <begin position="287"/>
        <end position="297"/>
    </location>
</feature>
<evidence type="ECO:0000256" key="1">
    <source>
        <dbReference type="SAM" id="MobiDB-lite"/>
    </source>
</evidence>
<gene>
    <name evidence="2" type="ORF">BDV29DRAFT_84086</name>
</gene>
<sequence length="455" mass="51033">MAQSFEESASSDLLWRHLRDHHGISKTDTAQRRALLADPSLFTVPAKITDHPSTPTESKLAPALAYHDVAIEHSGRGIQLTVNEQQCLISLCRDLMEHYELGHYPKSFWIRVSTALQEQTGRRYSWQSCRRRIAGYITKRKAYWAAYKLTNQEPDCDMNEDIADDVDSWMGSCDRKLGRPVRHEVALKVAEKPAEETPPLRVSVQQLIKYTRVSNWVESLPPPAEMEPIPTKFGIPSLSWCPPFSGHQSLSQSQSPSQSPRLNDISMYRQRPGAPRGIHLAPSNTPSHRDQPAEQHDISGNVANGLATERQEQAPRTGDETSAAYNNQGSQLPETSHNTQVSNKRPRDETDNDETALDRPIRRIRKDPPSHPSDGLPPSREITANGTKAVDSSVDNTFSKLWERVAPLFKDPILNQTPAAVKSESIMRDLFGEIGMALTKAFSRLKEDNDELAKI</sequence>
<dbReference type="Proteomes" id="UP000326565">
    <property type="component" value="Unassembled WGS sequence"/>
</dbReference>
<feature type="compositionally biased region" description="Basic and acidic residues" evidence="1">
    <location>
        <begin position="356"/>
        <end position="369"/>
    </location>
</feature>
<feature type="region of interest" description="Disordered" evidence="1">
    <location>
        <begin position="245"/>
        <end position="388"/>
    </location>
</feature>
<name>A0A5N5WIS1_9EURO</name>
<keyword evidence="3" id="KW-1185">Reference proteome</keyword>
<accession>A0A5N5WIS1</accession>
<dbReference type="OrthoDB" id="4414363at2759"/>
<reference evidence="2 3" key="1">
    <citation type="submission" date="2019-04" db="EMBL/GenBank/DDBJ databases">
        <title>Friends and foes A comparative genomics study of 23 Aspergillus species from section Flavi.</title>
        <authorList>
            <consortium name="DOE Joint Genome Institute"/>
            <person name="Kjaerbolling I."/>
            <person name="Vesth T."/>
            <person name="Frisvad J.C."/>
            <person name="Nybo J.L."/>
            <person name="Theobald S."/>
            <person name="Kildgaard S."/>
            <person name="Isbrandt T."/>
            <person name="Kuo A."/>
            <person name="Sato A."/>
            <person name="Lyhne E.K."/>
            <person name="Kogle M.E."/>
            <person name="Wiebenga A."/>
            <person name="Kun R.S."/>
            <person name="Lubbers R.J."/>
            <person name="Makela M.R."/>
            <person name="Barry K."/>
            <person name="Chovatia M."/>
            <person name="Clum A."/>
            <person name="Daum C."/>
            <person name="Haridas S."/>
            <person name="He G."/>
            <person name="LaButti K."/>
            <person name="Lipzen A."/>
            <person name="Mondo S."/>
            <person name="Riley R."/>
            <person name="Salamov A."/>
            <person name="Simmons B.A."/>
            <person name="Magnuson J.K."/>
            <person name="Henrissat B."/>
            <person name="Mortensen U.H."/>
            <person name="Larsen T.O."/>
            <person name="Devries R.P."/>
            <person name="Grigoriev I.V."/>
            <person name="Machida M."/>
            <person name="Baker S.E."/>
            <person name="Andersen M.R."/>
        </authorList>
    </citation>
    <scope>NUCLEOTIDE SEQUENCE [LARGE SCALE GENOMIC DNA]</scope>
    <source>
        <strain evidence="2 3">CBS 151.66</strain>
    </source>
</reference>
<protein>
    <submittedName>
        <fullName evidence="2">Uncharacterized protein</fullName>
    </submittedName>
</protein>
<feature type="compositionally biased region" description="Polar residues" evidence="1">
    <location>
        <begin position="323"/>
        <end position="343"/>
    </location>
</feature>
<feature type="compositionally biased region" description="Low complexity" evidence="1">
    <location>
        <begin position="248"/>
        <end position="260"/>
    </location>
</feature>
<evidence type="ECO:0000313" key="2">
    <source>
        <dbReference type="EMBL" id="KAB8067705.1"/>
    </source>
</evidence>
<organism evidence="2 3">
    <name type="scientific">Aspergillus leporis</name>
    <dbReference type="NCBI Taxonomy" id="41062"/>
    <lineage>
        <taxon>Eukaryota</taxon>
        <taxon>Fungi</taxon>
        <taxon>Dikarya</taxon>
        <taxon>Ascomycota</taxon>
        <taxon>Pezizomycotina</taxon>
        <taxon>Eurotiomycetes</taxon>
        <taxon>Eurotiomycetidae</taxon>
        <taxon>Eurotiales</taxon>
        <taxon>Aspergillaceae</taxon>
        <taxon>Aspergillus</taxon>
        <taxon>Aspergillus subgen. Circumdati</taxon>
    </lineage>
</organism>
<evidence type="ECO:0000313" key="3">
    <source>
        <dbReference type="Proteomes" id="UP000326565"/>
    </source>
</evidence>